<feature type="compositionally biased region" description="Low complexity" evidence="1">
    <location>
        <begin position="54"/>
        <end position="69"/>
    </location>
</feature>
<proteinExistence type="predicted"/>
<dbReference type="AlphaFoldDB" id="A0A917M2G6"/>
<dbReference type="EMBL" id="BMEQ01000080">
    <property type="protein sequence ID" value="GGG72658.1"/>
    <property type="molecule type" value="Genomic_DNA"/>
</dbReference>
<evidence type="ECO:0000313" key="2">
    <source>
        <dbReference type="EMBL" id="GGG72658.1"/>
    </source>
</evidence>
<comment type="caution">
    <text evidence="2">The sequence shown here is derived from an EMBL/GenBank/DDBJ whole genome shotgun (WGS) entry which is preliminary data.</text>
</comment>
<dbReference type="InterPro" id="IPR011032">
    <property type="entry name" value="GroES-like_sf"/>
</dbReference>
<dbReference type="Gene3D" id="3.90.180.10">
    <property type="entry name" value="Medium-chain alcohol dehydrogenases, catalytic domain"/>
    <property type="match status" value="1"/>
</dbReference>
<accession>A0A917M2G6</accession>
<dbReference type="SUPFAM" id="SSF50129">
    <property type="entry name" value="GroES-like"/>
    <property type="match status" value="1"/>
</dbReference>
<evidence type="ECO:0000256" key="1">
    <source>
        <dbReference type="SAM" id="MobiDB-lite"/>
    </source>
</evidence>
<organism evidence="2 3">
    <name type="scientific">Kocuria dechangensis</name>
    <dbReference type="NCBI Taxonomy" id="1176249"/>
    <lineage>
        <taxon>Bacteria</taxon>
        <taxon>Bacillati</taxon>
        <taxon>Actinomycetota</taxon>
        <taxon>Actinomycetes</taxon>
        <taxon>Micrococcales</taxon>
        <taxon>Micrococcaceae</taxon>
        <taxon>Kocuria</taxon>
    </lineage>
</organism>
<keyword evidence="3" id="KW-1185">Reference proteome</keyword>
<reference evidence="2" key="1">
    <citation type="journal article" date="2014" name="Int. J. Syst. Evol. Microbiol.">
        <title>Complete genome sequence of Corynebacterium casei LMG S-19264T (=DSM 44701T), isolated from a smear-ripened cheese.</title>
        <authorList>
            <consortium name="US DOE Joint Genome Institute (JGI-PGF)"/>
            <person name="Walter F."/>
            <person name="Albersmeier A."/>
            <person name="Kalinowski J."/>
            <person name="Ruckert C."/>
        </authorList>
    </citation>
    <scope>NUCLEOTIDE SEQUENCE</scope>
    <source>
        <strain evidence="2">CGMCC 1.12187</strain>
    </source>
</reference>
<gene>
    <name evidence="2" type="ORF">GCM10011374_41730</name>
</gene>
<sequence length="69" mass="7182">MLVDQYRLGRLDLDGFVSERIGITEVEEAFGKMKAGKVLRSVVEISSPGGGPSATATATAAADLAEATR</sequence>
<dbReference type="Proteomes" id="UP000638848">
    <property type="component" value="Unassembled WGS sequence"/>
</dbReference>
<protein>
    <submittedName>
        <fullName evidence="2">Uncharacterized protein</fullName>
    </submittedName>
</protein>
<reference evidence="2" key="2">
    <citation type="submission" date="2020-09" db="EMBL/GenBank/DDBJ databases">
        <authorList>
            <person name="Sun Q."/>
            <person name="Zhou Y."/>
        </authorList>
    </citation>
    <scope>NUCLEOTIDE SEQUENCE</scope>
    <source>
        <strain evidence="2">CGMCC 1.12187</strain>
    </source>
</reference>
<name>A0A917M2G6_9MICC</name>
<feature type="region of interest" description="Disordered" evidence="1">
    <location>
        <begin position="46"/>
        <end position="69"/>
    </location>
</feature>
<evidence type="ECO:0000313" key="3">
    <source>
        <dbReference type="Proteomes" id="UP000638848"/>
    </source>
</evidence>